<proteinExistence type="predicted"/>
<protein>
    <submittedName>
        <fullName evidence="1">Disease resistance protein</fullName>
    </submittedName>
</protein>
<evidence type="ECO:0000313" key="2">
    <source>
        <dbReference type="Proteomes" id="UP000829398"/>
    </source>
</evidence>
<reference evidence="2" key="1">
    <citation type="journal article" date="2023" name="Hortic. Res.">
        <title>A chromosome-level phased genome enabling allele-level studies in sweet orange: a case study on citrus Huanglongbing tolerance.</title>
        <authorList>
            <person name="Wu B."/>
            <person name="Yu Q."/>
            <person name="Deng Z."/>
            <person name="Duan Y."/>
            <person name="Luo F."/>
            <person name="Gmitter F. Jr."/>
        </authorList>
    </citation>
    <scope>NUCLEOTIDE SEQUENCE [LARGE SCALE GENOMIC DNA]</scope>
    <source>
        <strain evidence="2">cv. Valencia</strain>
    </source>
</reference>
<name>A0ACB8KK98_CITSI</name>
<dbReference type="EMBL" id="CM039174">
    <property type="protein sequence ID" value="KAH9754889.1"/>
    <property type="molecule type" value="Genomic_DNA"/>
</dbReference>
<accession>A0ACB8KK98</accession>
<keyword evidence="2" id="KW-1185">Reference proteome</keyword>
<sequence>MVESIVTVVLEVVKCLAPPTQRQLDYLRNYNENIQKLEAETESLKVEIRSIERRVFGAEKKGEKSEEKVEKWLVSANKIIDEVNAKFMEDEETATKRCLKGLCPNLKARYQLSKKAETQVKALVECREEAGRLDRISYLTYPDKIWLKSHKGYEAFGSRLSTLKCIQNALTDVNVSIVGVYGMGGVGKTTLAKEIVRQALADKLFDQIAFSEVSETVDIKKIQRDIAEDLGLAWHEETESRTASRLYEQLKNEKKILVVLDNIWKHLDLETVGIPFGDDYRGCKLLLTARDRNVLLDMDSKHNFFIDNLNEEEAWRLFKTMAGDYVENRQLKSTATDVAKGCGGLPIALATTARAMRDKTVHEWKNALRELQTPSVMNFEGLPADTYSRIELSFKYLKGEQLKKIFLLCSLIGNSIFTSDLFKYSMGLGILQGVKKMEDARNQLYALAYKLKDACLLLEGGSNEQFSMHDVVRDVGISIACRDQHVFLAKNEDVLELPDKEALENCFAISITGCRIQELPQGLECLQLEFLYVSPKDSYLQINIPENFFAGMRKLRVVDFTGMQLYCLPSSIDLLVNLQTLCLDQCMLGDIAIIGRLKNLEILSFLKSDIVQLPEELRELTKLRLLDLSNCLRLKVIAPNVLSSLTRLEELYMKNCFIEWEVESPNSGRCTASLVELLQLPRLTTLEIDVKNDSILPEGFFAKKLERFKISIGDESFKPPVLANEWFRSRRLLISNPSSLRTIKLKLSSKPICSKKMQGIQNAEYLCLDKLQGVNNVLFDMDTEGFLQLKHLHVQNNPEFSCVVDSTERVSRDAFPLLESLTLYNLINMERVCTDPLKVESFCELKTIKVGKCDELSNIFLLSSTSCLPRLERIAVFDCDKIEEVFAIGGEPDVDNYNTMEKTEFAALKCLHLRKLPKLESFCSEVKRPNTQESQEELTAITCSNEISLLEEDKLDTSTPLFKEKVVLPSLEDLKLVGINVEKIWQNQLPAMFLCFQSLTKLIVGKCHKLKCIFSTSMLRSFEQLRQLNIYNCMGLLEIISEGADQVPPCFIFPRLTFLRLRKLPELRCLYPGMHTSEWPALKMLKVFGCDKIKLFGSELSSFHGNIDKNQLHIPAQQPLLLIEKIFPSLEKLLLSGKDFRMILQGDYPQNLFGSLKYIKVADDDSACFPLGLLEKFQNLEILFLSCTSYTEILSNEGHSEKHVGKFSQVKHLQPYKLNDLKHLWKQDSKLDSILANLEILRVYCCQNLTVLLPSSSVSFWNLTDLQVWGCKKLMNLVTSSTAKSLVRLMTMKVCGSKAMTQVVVSEEDGAEDEIVFSKLKTLSLLDLDSLTSFYSGNYTFKFPSLQDLEVIGCPKMKIFTTGELCTPPRVNVWYGEGDGECRWANDLNVTIQELHAEKDVESKILFYEICVPCIKSLHAEGLPVLSLLFYLCFTSLCRYSFVSVMLTIVSFIWAFVGSTGNGVPLSGLTGFAPQFESQGSRLCWENLCLPVRAETSSLGCGTGLKVPPTVGALPRIPRD</sequence>
<organism evidence="1 2">
    <name type="scientific">Citrus sinensis</name>
    <name type="common">Sweet orange</name>
    <name type="synonym">Citrus aurantium var. sinensis</name>
    <dbReference type="NCBI Taxonomy" id="2711"/>
    <lineage>
        <taxon>Eukaryota</taxon>
        <taxon>Viridiplantae</taxon>
        <taxon>Streptophyta</taxon>
        <taxon>Embryophyta</taxon>
        <taxon>Tracheophyta</taxon>
        <taxon>Spermatophyta</taxon>
        <taxon>Magnoliopsida</taxon>
        <taxon>eudicotyledons</taxon>
        <taxon>Gunneridae</taxon>
        <taxon>Pentapetalae</taxon>
        <taxon>rosids</taxon>
        <taxon>malvids</taxon>
        <taxon>Sapindales</taxon>
        <taxon>Rutaceae</taxon>
        <taxon>Aurantioideae</taxon>
        <taxon>Citrus</taxon>
    </lineage>
</organism>
<comment type="caution">
    <text evidence="1">The sequence shown here is derived from an EMBL/GenBank/DDBJ whole genome shotgun (WGS) entry which is preliminary data.</text>
</comment>
<gene>
    <name evidence="1" type="ORF">KPL71_015584</name>
</gene>
<dbReference type="Proteomes" id="UP000829398">
    <property type="component" value="Chromosome 5"/>
</dbReference>
<evidence type="ECO:0000313" key="1">
    <source>
        <dbReference type="EMBL" id="KAH9754889.1"/>
    </source>
</evidence>